<accession>A0A8H6JRD2</accession>
<dbReference type="GO" id="GO:0050660">
    <property type="term" value="F:flavin adenine dinucleotide binding"/>
    <property type="evidence" value="ECO:0007669"/>
    <property type="project" value="TreeGrafter"/>
</dbReference>
<dbReference type="Gene3D" id="3.50.50.60">
    <property type="entry name" value="FAD/NAD(P)-binding domain"/>
    <property type="match status" value="1"/>
</dbReference>
<organism evidence="2 3">
    <name type="scientific">Colletotrichum sojae</name>
    <dbReference type="NCBI Taxonomy" id="2175907"/>
    <lineage>
        <taxon>Eukaryota</taxon>
        <taxon>Fungi</taxon>
        <taxon>Dikarya</taxon>
        <taxon>Ascomycota</taxon>
        <taxon>Pezizomycotina</taxon>
        <taxon>Sordariomycetes</taxon>
        <taxon>Hypocreomycetidae</taxon>
        <taxon>Glomerellales</taxon>
        <taxon>Glomerellaceae</taxon>
        <taxon>Colletotrichum</taxon>
        <taxon>Colletotrichum orchidearum species complex</taxon>
    </lineage>
</organism>
<dbReference type="AlphaFoldDB" id="A0A8H6JRD2"/>
<dbReference type="GO" id="GO:0006338">
    <property type="term" value="P:chromatin remodeling"/>
    <property type="evidence" value="ECO:0007669"/>
    <property type="project" value="TreeGrafter"/>
</dbReference>
<dbReference type="PRINTS" id="PR00419">
    <property type="entry name" value="ADXRDTASE"/>
</dbReference>
<dbReference type="PANTHER" id="PTHR10742:SF414">
    <property type="entry name" value="CONTAINING AMINE OXIDASE, PUTATIVE (AFU_ORTHOLOGUE AFUA_3G12150)-RELATED"/>
    <property type="match status" value="1"/>
</dbReference>
<feature type="domain" description="Amine oxidase" evidence="1">
    <location>
        <begin position="70"/>
        <end position="525"/>
    </location>
</feature>
<keyword evidence="3" id="KW-1185">Reference proteome</keyword>
<evidence type="ECO:0000313" key="2">
    <source>
        <dbReference type="EMBL" id="KAF6817962.1"/>
    </source>
</evidence>
<evidence type="ECO:0000259" key="1">
    <source>
        <dbReference type="Pfam" id="PF01593"/>
    </source>
</evidence>
<dbReference type="InterPro" id="IPR036188">
    <property type="entry name" value="FAD/NAD-bd_sf"/>
</dbReference>
<gene>
    <name evidence="2" type="ORF">CSOJ01_02099</name>
</gene>
<dbReference type="SUPFAM" id="SSF54373">
    <property type="entry name" value="FAD-linked reductases, C-terminal domain"/>
    <property type="match status" value="1"/>
</dbReference>
<comment type="caution">
    <text evidence="2">The sequence shown here is derived from an EMBL/GenBank/DDBJ whole genome shotgun (WGS) entry which is preliminary data.</text>
</comment>
<dbReference type="SUPFAM" id="SSF51905">
    <property type="entry name" value="FAD/NAD(P)-binding domain"/>
    <property type="match status" value="1"/>
</dbReference>
<reference evidence="2 3" key="1">
    <citation type="journal article" date="2020" name="Phytopathology">
        <title>Genome Sequence Resources of Colletotrichum truncatum, C. plurivorum, C. musicola, and C. sojae: Four Species Pathogenic to Soybean (Glycine max).</title>
        <authorList>
            <person name="Rogerio F."/>
            <person name="Boufleur T.R."/>
            <person name="Ciampi-Guillardi M."/>
            <person name="Sukno S.A."/>
            <person name="Thon M.R."/>
            <person name="Massola Junior N.S."/>
            <person name="Baroncelli R."/>
        </authorList>
    </citation>
    <scope>NUCLEOTIDE SEQUENCE [LARGE SCALE GENOMIC DNA]</scope>
    <source>
        <strain evidence="2 3">LFN0009</strain>
    </source>
</reference>
<sequence length="546" mass="61430">MDAYSVSFTSPANRGTSRIYQDLESCRLQSLFGFGQERLLLRSLTMDSFARRKQSESGPRPHIAIVGAGLAGLRCADILIQHGLLVTIIEGRTRLGGRVVQDKLPNGYTVDLGPNWIHGTDDNPILDLAKETDTAVGSWDDHSHLFDESGNLLSLQDSERYSGIMWGIIQDAFQYSNKNCASIDPSESLWDFFQQRVVEKIPETEKDYDTQRTIVLQVAELWGNFIGSPIQTQSLKFFWLEECIDGENLFCAGTYEKILERIAEPVRHNADIMYDARVTKVELKTPDRPKPRVHTDTGHILEFDEVVMTAPLGWLKKNLQAFDPPLPERVERGIKAIGYGCLEKVYVTFPRAFWLAPDEDGRIVQGFCQWLAPTYSPKSNPKRWNQEIVELAALGKDSHPTLLFYLYGDESKYITEEVAKLKTIPERNYFIYDFFKPYYSRLPHYDEKSPDCRPTGCLATDWMRDELAGNGSYANFPVGLEKGDKDVEAMREGVPEGGLWLAGEHTAPFVALGTATGAYWSGEGVGRRVAEAYGRASRGTALGSEH</sequence>
<proteinExistence type="predicted"/>
<evidence type="ECO:0000313" key="3">
    <source>
        <dbReference type="Proteomes" id="UP000652219"/>
    </source>
</evidence>
<dbReference type="Proteomes" id="UP000652219">
    <property type="component" value="Unassembled WGS sequence"/>
</dbReference>
<dbReference type="InterPro" id="IPR050281">
    <property type="entry name" value="Flavin_monoamine_oxidase"/>
</dbReference>
<dbReference type="GO" id="GO:0016491">
    <property type="term" value="F:oxidoreductase activity"/>
    <property type="evidence" value="ECO:0007669"/>
    <property type="project" value="InterPro"/>
</dbReference>
<protein>
    <submittedName>
        <fullName evidence="2">Flavin-containing amine oxidoreductase</fullName>
    </submittedName>
</protein>
<name>A0A8H6JRD2_9PEZI</name>
<dbReference type="EMBL" id="WIGN01000018">
    <property type="protein sequence ID" value="KAF6817962.1"/>
    <property type="molecule type" value="Genomic_DNA"/>
</dbReference>
<dbReference type="Gene3D" id="3.90.660.10">
    <property type="match status" value="1"/>
</dbReference>
<dbReference type="InterPro" id="IPR002937">
    <property type="entry name" value="Amino_oxidase"/>
</dbReference>
<dbReference type="PANTHER" id="PTHR10742">
    <property type="entry name" value="FLAVIN MONOAMINE OXIDASE"/>
    <property type="match status" value="1"/>
</dbReference>
<dbReference type="Pfam" id="PF01593">
    <property type="entry name" value="Amino_oxidase"/>
    <property type="match status" value="1"/>
</dbReference>
<dbReference type="GO" id="GO:0003682">
    <property type="term" value="F:chromatin binding"/>
    <property type="evidence" value="ECO:0007669"/>
    <property type="project" value="TreeGrafter"/>
</dbReference>